<reference evidence="14 15" key="1">
    <citation type="submission" date="2016-08" db="EMBL/GenBank/DDBJ databases">
        <authorList>
            <consortium name="Lentinula edodes genome sequencing consortium"/>
            <person name="Sakamoto Y."/>
            <person name="Nakade K."/>
            <person name="Sato S."/>
            <person name="Yoshida Y."/>
            <person name="Miyazaki K."/>
            <person name="Natsume S."/>
            <person name="Konno N."/>
        </authorList>
    </citation>
    <scope>NUCLEOTIDE SEQUENCE [LARGE SCALE GENOMIC DNA]</scope>
    <source>
        <strain evidence="14 15">NBRC 111202</strain>
    </source>
</reference>
<feature type="compositionally biased region" description="Polar residues" evidence="12">
    <location>
        <begin position="73"/>
        <end position="87"/>
    </location>
</feature>
<evidence type="ECO:0000256" key="6">
    <source>
        <dbReference type="ARBA" id="ARBA00023125"/>
    </source>
</evidence>
<dbReference type="Pfam" id="PF00026">
    <property type="entry name" value="Asp"/>
    <property type="match status" value="2"/>
</dbReference>
<evidence type="ECO:0000256" key="7">
    <source>
        <dbReference type="ARBA" id="ARBA00023204"/>
    </source>
</evidence>
<dbReference type="SUPFAM" id="SSF55271">
    <property type="entry name" value="DNA repair protein MutS, domain I"/>
    <property type="match status" value="1"/>
</dbReference>
<dbReference type="GO" id="GO:0030983">
    <property type="term" value="F:mismatched DNA binding"/>
    <property type="evidence" value="ECO:0007669"/>
    <property type="project" value="InterPro"/>
</dbReference>
<keyword evidence="6" id="KW-0238">DNA-binding</keyword>
<evidence type="ECO:0000256" key="11">
    <source>
        <dbReference type="ARBA" id="ARBA00073774"/>
    </source>
</evidence>
<dbReference type="InterPro" id="IPR036187">
    <property type="entry name" value="DNA_mismatch_repair_MutS_sf"/>
</dbReference>
<dbReference type="Pfam" id="PF05192">
    <property type="entry name" value="MutS_III"/>
    <property type="match status" value="1"/>
</dbReference>
<dbReference type="PANTHER" id="PTHR11361">
    <property type="entry name" value="DNA MISMATCH REPAIR PROTEIN MUTS FAMILY MEMBER"/>
    <property type="match status" value="1"/>
</dbReference>
<protein>
    <recommendedName>
        <fullName evidence="2 11">DNA mismatch repair protein MSH3</fullName>
    </recommendedName>
    <alternativeName>
        <fullName evidence="2 11">DNA mismatch repair protein MSH3</fullName>
    </alternativeName>
    <alternativeName>
        <fullName evidence="10">MutS protein homolog 3</fullName>
    </alternativeName>
</protein>
<keyword evidence="7" id="KW-0234">DNA repair</keyword>
<feature type="compositionally biased region" description="Low complexity" evidence="12">
    <location>
        <begin position="60"/>
        <end position="72"/>
    </location>
</feature>
<dbReference type="GO" id="GO:0005634">
    <property type="term" value="C:nucleus"/>
    <property type="evidence" value="ECO:0007669"/>
    <property type="project" value="TreeGrafter"/>
</dbReference>
<feature type="domain" description="Peptidase A1" evidence="13">
    <location>
        <begin position="1051"/>
        <end position="1592"/>
    </location>
</feature>
<feature type="compositionally biased region" description="Polar residues" evidence="12">
    <location>
        <begin position="159"/>
        <end position="170"/>
    </location>
</feature>
<feature type="region of interest" description="Disordered" evidence="12">
    <location>
        <begin position="1611"/>
        <end position="1642"/>
    </location>
</feature>
<keyword evidence="15" id="KW-1185">Reference proteome</keyword>
<dbReference type="GO" id="GO:0005524">
    <property type="term" value="F:ATP binding"/>
    <property type="evidence" value="ECO:0007669"/>
    <property type="project" value="UniProtKB-KW"/>
</dbReference>
<dbReference type="InterPro" id="IPR045076">
    <property type="entry name" value="MutS"/>
</dbReference>
<keyword evidence="4" id="KW-0227">DNA damage</keyword>
<dbReference type="GO" id="GO:0006298">
    <property type="term" value="P:mismatch repair"/>
    <property type="evidence" value="ECO:0007669"/>
    <property type="project" value="InterPro"/>
</dbReference>
<comment type="function">
    <text evidence="8">Component of the post-replicative DNA mismatch repair system (MMR). Heterodimerizes with MSH2 to form MutS beta, which binds to DNA mismatches thereby initiating DNA repair. MSH3 provides substrate-binding and substrate specificity to the complex. When bound, the MutS beta heterodimer bends the DNA helix and shields approximately 20 base pairs. Acts mainly to repair insertion-deletion loops (IDLs) from 2 to 13 nucleotides in size, but can also repair base-base and single insertion-deletion mismatches that occur during replication. After mismatch binding, forms a ternary complex with the MutL alpha heterodimer, which is thought to be responsible for directing the downstream MMR events, including strand discrimination, excision, and resynthesis. ATP binding and hydrolysis play a pivotal role in mismatch repair functions.</text>
</comment>
<feature type="compositionally biased region" description="Low complexity" evidence="12">
    <location>
        <begin position="128"/>
        <end position="138"/>
    </location>
</feature>
<comment type="subunit">
    <text evidence="9">Heterodimer consisting of MSH2-MSH3 (MutS beta). Forms a ternary complex with MutL alpha (MLH1-PMS1).</text>
</comment>
<comment type="similarity">
    <text evidence="1">Belongs to the DNA mismatch repair MutS family. MSH3 subfamily.</text>
</comment>
<feature type="compositionally biased region" description="Low complexity" evidence="12">
    <location>
        <begin position="1217"/>
        <end position="1231"/>
    </location>
</feature>
<dbReference type="EMBL" id="BDGU01000093">
    <property type="protein sequence ID" value="GAW02334.1"/>
    <property type="molecule type" value="Genomic_DNA"/>
</dbReference>
<dbReference type="Pfam" id="PF00488">
    <property type="entry name" value="MutS_V"/>
    <property type="match status" value="1"/>
</dbReference>
<feature type="region of interest" description="Disordered" evidence="12">
    <location>
        <begin position="1174"/>
        <end position="1253"/>
    </location>
</feature>
<evidence type="ECO:0000256" key="8">
    <source>
        <dbReference type="ARBA" id="ARBA00025373"/>
    </source>
</evidence>
<dbReference type="Proteomes" id="UP000188533">
    <property type="component" value="Unassembled WGS sequence"/>
</dbReference>
<dbReference type="InterPro" id="IPR021109">
    <property type="entry name" value="Peptidase_aspartic_dom_sf"/>
</dbReference>
<dbReference type="SUPFAM" id="SSF52540">
    <property type="entry name" value="P-loop containing nucleoside triphosphate hydrolases"/>
    <property type="match status" value="1"/>
</dbReference>
<dbReference type="SUPFAM" id="SSF50630">
    <property type="entry name" value="Acid proteases"/>
    <property type="match status" value="2"/>
</dbReference>
<evidence type="ECO:0000256" key="3">
    <source>
        <dbReference type="ARBA" id="ARBA00022741"/>
    </source>
</evidence>
<evidence type="ECO:0000256" key="4">
    <source>
        <dbReference type="ARBA" id="ARBA00022763"/>
    </source>
</evidence>
<dbReference type="GO" id="GO:0140664">
    <property type="term" value="F:ATP-dependent DNA damage sensor activity"/>
    <property type="evidence" value="ECO:0007669"/>
    <property type="project" value="InterPro"/>
</dbReference>
<dbReference type="PROSITE" id="PS00486">
    <property type="entry name" value="DNA_MISMATCH_REPAIR_2"/>
    <property type="match status" value="1"/>
</dbReference>
<comment type="caution">
    <text evidence="14">The sequence shown here is derived from an EMBL/GenBank/DDBJ whole genome shotgun (WGS) entry which is preliminary data.</text>
</comment>
<feature type="region of interest" description="Disordered" evidence="12">
    <location>
        <begin position="1"/>
        <end position="107"/>
    </location>
</feature>
<dbReference type="Pfam" id="PF01624">
    <property type="entry name" value="MutS_I"/>
    <property type="match status" value="1"/>
</dbReference>
<dbReference type="NCBIfam" id="NF003810">
    <property type="entry name" value="PRK05399.1"/>
    <property type="match status" value="1"/>
</dbReference>
<dbReference type="InterPro" id="IPR000432">
    <property type="entry name" value="DNA_mismatch_repair_MutS_C"/>
</dbReference>
<dbReference type="InterPro" id="IPR016151">
    <property type="entry name" value="DNA_mismatch_repair_MutS_N"/>
</dbReference>
<dbReference type="SUPFAM" id="SSF48334">
    <property type="entry name" value="DNA repair protein MutS, domain III"/>
    <property type="match status" value="1"/>
</dbReference>
<dbReference type="InterPro" id="IPR027417">
    <property type="entry name" value="P-loop_NTPase"/>
</dbReference>
<gene>
    <name evidence="14" type="ORF">LENED_003984</name>
</gene>
<feature type="compositionally biased region" description="Polar residues" evidence="12">
    <location>
        <begin position="1"/>
        <end position="19"/>
    </location>
</feature>
<dbReference type="Gene3D" id="3.40.1170.10">
    <property type="entry name" value="DNA repair protein MutS, domain I"/>
    <property type="match status" value="1"/>
</dbReference>
<dbReference type="SMART" id="SM00534">
    <property type="entry name" value="MUTSac"/>
    <property type="match status" value="1"/>
</dbReference>
<evidence type="ECO:0000256" key="5">
    <source>
        <dbReference type="ARBA" id="ARBA00022840"/>
    </source>
</evidence>
<dbReference type="PANTHER" id="PTHR11361:SF122">
    <property type="entry name" value="DNA MISMATCH REPAIR PROTEIN MSH3"/>
    <property type="match status" value="1"/>
</dbReference>
<name>A0A1Q3E5F6_LENED</name>
<evidence type="ECO:0000256" key="12">
    <source>
        <dbReference type="SAM" id="MobiDB-lite"/>
    </source>
</evidence>
<proteinExistence type="inferred from homology"/>
<evidence type="ECO:0000256" key="1">
    <source>
        <dbReference type="ARBA" id="ARBA00007094"/>
    </source>
</evidence>
<dbReference type="InterPro" id="IPR007695">
    <property type="entry name" value="DNA_mismatch_repair_MutS-lik_N"/>
</dbReference>
<evidence type="ECO:0000313" key="14">
    <source>
        <dbReference type="EMBL" id="GAW02334.1"/>
    </source>
</evidence>
<reference evidence="14 15" key="2">
    <citation type="submission" date="2017-02" db="EMBL/GenBank/DDBJ databases">
        <title>A genome survey and senescence transcriptome analysis in Lentinula edodes.</title>
        <authorList>
            <person name="Sakamoto Y."/>
            <person name="Nakade K."/>
            <person name="Sato S."/>
            <person name="Yoshida Y."/>
            <person name="Miyazaki K."/>
            <person name="Natsume S."/>
            <person name="Konno N."/>
        </authorList>
    </citation>
    <scope>NUCLEOTIDE SEQUENCE [LARGE SCALE GENOMIC DNA]</scope>
    <source>
        <strain evidence="14 15">NBRC 111202</strain>
    </source>
</reference>
<keyword evidence="3" id="KW-0547">Nucleotide-binding</keyword>
<dbReference type="Gene3D" id="3.40.50.300">
    <property type="entry name" value="P-loop containing nucleotide triphosphate hydrolases"/>
    <property type="match status" value="1"/>
</dbReference>
<dbReference type="Gene3D" id="3.30.420.110">
    <property type="entry name" value="MutS, connector domain"/>
    <property type="match status" value="1"/>
</dbReference>
<dbReference type="Gene3D" id="2.40.70.10">
    <property type="entry name" value="Acid Proteases"/>
    <property type="match status" value="2"/>
</dbReference>
<dbReference type="InterPro" id="IPR033121">
    <property type="entry name" value="PEPTIDASE_A1"/>
</dbReference>
<organism evidence="14 15">
    <name type="scientific">Lentinula edodes</name>
    <name type="common">Shiitake mushroom</name>
    <name type="synonym">Lentinus edodes</name>
    <dbReference type="NCBI Taxonomy" id="5353"/>
    <lineage>
        <taxon>Eukaryota</taxon>
        <taxon>Fungi</taxon>
        <taxon>Dikarya</taxon>
        <taxon>Basidiomycota</taxon>
        <taxon>Agaricomycotina</taxon>
        <taxon>Agaricomycetes</taxon>
        <taxon>Agaricomycetidae</taxon>
        <taxon>Agaricales</taxon>
        <taxon>Marasmiineae</taxon>
        <taxon>Omphalotaceae</taxon>
        <taxon>Lentinula</taxon>
    </lineage>
</organism>
<accession>A0A1Q3E5F6</accession>
<dbReference type="GO" id="GO:0006312">
    <property type="term" value="P:mitotic recombination"/>
    <property type="evidence" value="ECO:0007669"/>
    <property type="project" value="TreeGrafter"/>
</dbReference>
<evidence type="ECO:0000313" key="15">
    <source>
        <dbReference type="Proteomes" id="UP000188533"/>
    </source>
</evidence>
<dbReference type="SMART" id="SM00533">
    <property type="entry name" value="MUTSd"/>
    <property type="match status" value="1"/>
</dbReference>
<sequence>MPQSPEVQHQTRLSSYFTPSPSPKKAKRRASAIVDLTIDSSDEERPFKRQRGSSTSLDISPGPSKSSSASASYNRAEQWSFDSSHSTSTEKDRTHISNSELGSNKLSKREALKKKLLLERESSFFLQSRSSTEKGSSSRIQSGAIDENRDTDSEPEFWATSNASTSNISKGKQKVMPRAKRPEELGPSGEPWTPLEKQVLKLKGDNPGTLLMIEVGYKYKFFDEDAKIAASMLGMVAFRDRNFTVASIPVERRDIHLKNLLSHGHRVGIVNQVETAALKKVGENRNTPFERKLVRLYTATTYVDAMDSVDMTATHSPPHFLCIVEDRKAGKENDVSIALISVCPSIGDVVYDEFEDTLMRLELETRLAHLKPAELLCLRNGLTRPTEKLLAELTSTISGGTPGVRMERFQKLMTYTEAFSFLSTFYTEKRNTVLASENLRTGKLLASITSFSPGLVIGLAHMVKHLSTYNVADVLLETKFFTKFSEKSHMVLAANTLRNLEIFENETDHTVHGSLLWVLDQTKTKFGARLMKNWVGHPLTNRVVLQERVDAVEEIITSSSDKLVTLRQILKKLPDLARGLCRIQYGQCTPQELAILLPAFKKIAFAFEPMRDSDSSQAGFNSPLLNDMIHAFPALRSSITELIGSICIKRAAEGRKDQLWLDKEKYPRIEETRMGLHAVEIELREMLKTVRKILKRPSLEYETVAGEEFLVEVEKSARIDIPVSWRLISATKSKARYRPSDVQLKLEERYRWQETLDIEANHAYSLFLDEISENHYATMRNAVNKLAEADCLISLAQIGLQPSSSYTRPEFVDIDQLEIVEGRHPMIELLRSDPFIPNTIRMGSQREPRSKIVTGPNMGGKSSSVRMVALIAIMAQIGCYVPAESVKMGMLDGVYTRMGAWDDIARGRSTFMVEMSETREILHSATNKSLVILDELGRGTSTFDGMSIAHAVLHHLLTATRCKTLFITHYPLVAAEIQRQCPGDVENLHMGYTTEERIDRTRDVVFMYRVGKGIAQDSFGVECGRMAGLPEDLLRAASERSAMMRQVVKGRVERNRIGGREVVVDIDTGSSDLWIIVDNSSGFRSTTYPISLLYGDSRTGTHASGVIGIDSVAIASLNLKSQIFAAINDTNTSVLETGCVGILGLGFPVNSALFLEMFEKEIYDHSNYNDNTKAETDYNANSNSKHFARRGPTFPNQRSFNRRTFPDLSKYGGTGEDQQGQDANNQDNQDNIRPKKNNRRHSSTGPSPWTPRLLAAFNVSGPPIWRIVTGAQDQQQNQSQDIINMRPMFGVSLQRVTNTGDSYGDGDIFHPGHGYGYGYGYGVDLELGGEAAAPCEHPRASIISQNHISGLLTIGGLPPNLTDADLTWALVRRYTVPQGGLKGGVGAEDEVYPITWEIPIDGVYLDGNRIPDPAELESGDIGVTALIDTGNSLIRGPPDVVQYIVDIIGREDASSSSHPSTDTSTSCTTPHTLAFQIGGRMFPVEWRDLVWVEEEDEDRDSQQGDSEYENDEDNGEAEEEKGNGSRKRQCYLNLAPTDVPTTTTTTTKGEGGGAGYMYSWSLGDPFLKNVIAAFYYGDTVHPSWDPPRIGLISTVIHGVDLGVDVEGGEDVGAEESESDVRSTVAFEGGVEKDIGSEGVSLN</sequence>
<keyword evidence="5" id="KW-0067">ATP-binding</keyword>
<feature type="region of interest" description="Disordered" evidence="12">
    <location>
        <begin position="127"/>
        <end position="193"/>
    </location>
</feature>
<feature type="compositionally biased region" description="Acidic residues" evidence="12">
    <location>
        <begin position="1506"/>
        <end position="1519"/>
    </location>
</feature>
<evidence type="ECO:0000256" key="10">
    <source>
        <dbReference type="ARBA" id="ARBA00029792"/>
    </source>
</evidence>
<dbReference type="STRING" id="5353.A0A1Q3E5F6"/>
<dbReference type="FunFam" id="3.40.1170.10:FF:000004">
    <property type="entry name" value="DNA mismatch repair protein"/>
    <property type="match status" value="1"/>
</dbReference>
<dbReference type="InterPro" id="IPR007696">
    <property type="entry name" value="DNA_mismatch_repair_MutS_core"/>
</dbReference>
<feature type="region of interest" description="Disordered" evidence="12">
    <location>
        <begin position="1494"/>
        <end position="1552"/>
    </location>
</feature>
<evidence type="ECO:0000256" key="2">
    <source>
        <dbReference type="ARBA" id="ARBA00022151"/>
    </source>
</evidence>
<dbReference type="PROSITE" id="PS51767">
    <property type="entry name" value="PEPTIDASE_A1"/>
    <property type="match status" value="1"/>
</dbReference>
<dbReference type="Gene3D" id="1.10.1420.10">
    <property type="match status" value="2"/>
</dbReference>
<dbReference type="InterPro" id="IPR036678">
    <property type="entry name" value="MutS_con_dom_sf"/>
</dbReference>
<evidence type="ECO:0000256" key="9">
    <source>
        <dbReference type="ARBA" id="ARBA00025902"/>
    </source>
</evidence>
<evidence type="ECO:0000259" key="13">
    <source>
        <dbReference type="PROSITE" id="PS51767"/>
    </source>
</evidence>